<name>A0A2S5J287_9MICC</name>
<evidence type="ECO:0000313" key="2">
    <source>
        <dbReference type="EMBL" id="PPB50903.1"/>
    </source>
</evidence>
<feature type="region of interest" description="Disordered" evidence="1">
    <location>
        <begin position="246"/>
        <end position="265"/>
    </location>
</feature>
<protein>
    <submittedName>
        <fullName evidence="2">Uncharacterized protein</fullName>
    </submittedName>
</protein>
<evidence type="ECO:0000256" key="1">
    <source>
        <dbReference type="SAM" id="MobiDB-lite"/>
    </source>
</evidence>
<dbReference type="Proteomes" id="UP000239297">
    <property type="component" value="Unassembled WGS sequence"/>
</dbReference>
<dbReference type="EMBL" id="PRKW01000001">
    <property type="protein sequence ID" value="PPB50903.1"/>
    <property type="molecule type" value="Genomic_DNA"/>
</dbReference>
<organism evidence="2 3">
    <name type="scientific">Arthrobacter pityocampae</name>
    <dbReference type="NCBI Taxonomy" id="547334"/>
    <lineage>
        <taxon>Bacteria</taxon>
        <taxon>Bacillati</taxon>
        <taxon>Actinomycetota</taxon>
        <taxon>Actinomycetes</taxon>
        <taxon>Micrococcales</taxon>
        <taxon>Micrococcaceae</taxon>
        <taxon>Arthrobacter</taxon>
    </lineage>
</organism>
<proteinExistence type="predicted"/>
<evidence type="ECO:0000313" key="3">
    <source>
        <dbReference type="Proteomes" id="UP000239297"/>
    </source>
</evidence>
<comment type="caution">
    <text evidence="2">The sequence shown here is derived from an EMBL/GenBank/DDBJ whole genome shotgun (WGS) entry which is preliminary data.</text>
</comment>
<sequence>MPGTDAVILAPGRVSTMMTIRDVLGPDYRKPSMNLGWAGRGESAADLAPRIAATTARIAAQYPADSMHWFKGPSDFGQDFIRIPADPGALVEMIDASFDRSSGYPNRTLLSLFLYDDSPEQSQAELSIGVGSGSTNNISLRLTDDFPLGSPAGAARLFVDLVRIWQPDLAVFQTMSAIKATMGKGHVNHAGYLAWVSATAYGPEPETDREIVLPHGEGWVYVAREWTDQGVVALFEDLVRGGAHRVNARPDVQNPPHVPEGYPAGLEDLDRLVSWGEPGSSPPD</sequence>
<dbReference type="AlphaFoldDB" id="A0A2S5J287"/>
<keyword evidence="3" id="KW-1185">Reference proteome</keyword>
<accession>A0A2S5J287</accession>
<gene>
    <name evidence="2" type="ORF">C4K88_03325</name>
</gene>
<reference evidence="2 3" key="1">
    <citation type="journal article" date="2014" name="Int. J. Syst. Evol. Microbiol.">
        <title>Arthrobacter pityocampae sp. nov., isolated from Thaumetopoea pityocampa (Lep., Thaumetopoeidae).</title>
        <authorList>
            <person name="Ince I.A."/>
            <person name="Demirbag Z."/>
            <person name="Kati H."/>
        </authorList>
    </citation>
    <scope>NUCLEOTIDE SEQUENCE [LARGE SCALE GENOMIC DNA]</scope>
    <source>
        <strain evidence="2 3">Tp2</strain>
    </source>
</reference>